<evidence type="ECO:0000313" key="13">
    <source>
        <dbReference type="EMBL" id="KAL1503141.1"/>
    </source>
</evidence>
<evidence type="ECO:0000256" key="7">
    <source>
        <dbReference type="ARBA" id="ARBA00023029"/>
    </source>
</evidence>
<dbReference type="PRINTS" id="PR00417">
    <property type="entry name" value="PRTPISMRASEI"/>
</dbReference>
<dbReference type="GO" id="GO:0046872">
    <property type="term" value="F:metal ion binding"/>
    <property type="evidence" value="ECO:0007669"/>
    <property type="project" value="UniProtKB-KW"/>
</dbReference>
<dbReference type="InterPro" id="IPR000380">
    <property type="entry name" value="Topo_IA"/>
</dbReference>
<accession>A0AB34INJ9</accession>
<dbReference type="InterPro" id="IPR013825">
    <property type="entry name" value="Topo_IA_cen_sub2"/>
</dbReference>
<dbReference type="InterPro" id="IPR003602">
    <property type="entry name" value="Topo_IA_DNA-bd_dom"/>
</dbReference>
<dbReference type="GO" id="GO:0003677">
    <property type="term" value="F:DNA binding"/>
    <property type="evidence" value="ECO:0007669"/>
    <property type="project" value="UniProtKB-KW"/>
</dbReference>
<dbReference type="SUPFAM" id="SSF56712">
    <property type="entry name" value="Prokaryotic type I DNA topoisomerase"/>
    <property type="match status" value="1"/>
</dbReference>
<evidence type="ECO:0000256" key="2">
    <source>
        <dbReference type="ARBA" id="ARBA00001946"/>
    </source>
</evidence>
<dbReference type="PROSITE" id="PS52039">
    <property type="entry name" value="TOPO_IA_2"/>
    <property type="match status" value="1"/>
</dbReference>
<dbReference type="InterPro" id="IPR023405">
    <property type="entry name" value="Topo_IA_core_domain"/>
</dbReference>
<dbReference type="EC" id="5.6.2.1" evidence="4 10"/>
<evidence type="ECO:0000256" key="3">
    <source>
        <dbReference type="ARBA" id="ARBA00009446"/>
    </source>
</evidence>
<dbReference type="Proteomes" id="UP001515480">
    <property type="component" value="Unassembled WGS sequence"/>
</dbReference>
<comment type="catalytic activity">
    <reaction evidence="1 10">
        <text>ATP-independent breakage of single-stranded DNA, followed by passage and rejoining.</text>
        <dbReference type="EC" id="5.6.2.1"/>
    </reaction>
</comment>
<dbReference type="InterPro" id="IPR006171">
    <property type="entry name" value="TOPRIM_dom"/>
</dbReference>
<dbReference type="AlphaFoldDB" id="A0AB34INJ9"/>
<dbReference type="EMBL" id="JBGBPQ010000022">
    <property type="protein sequence ID" value="KAL1503141.1"/>
    <property type="molecule type" value="Genomic_DNA"/>
</dbReference>
<dbReference type="SMART" id="SM00436">
    <property type="entry name" value="TOP1Bc"/>
    <property type="match status" value="1"/>
</dbReference>
<evidence type="ECO:0000256" key="9">
    <source>
        <dbReference type="ARBA" id="ARBA00023235"/>
    </source>
</evidence>
<dbReference type="PROSITE" id="PS00396">
    <property type="entry name" value="TOPO_IA_1"/>
    <property type="match status" value="1"/>
</dbReference>
<dbReference type="GO" id="GO:0003917">
    <property type="term" value="F:DNA topoisomerase type I (single strand cut, ATP-independent) activity"/>
    <property type="evidence" value="ECO:0007669"/>
    <property type="project" value="UniProtKB-EC"/>
</dbReference>
<dbReference type="InterPro" id="IPR013497">
    <property type="entry name" value="Topo_IA_cen"/>
</dbReference>
<feature type="compositionally biased region" description="Basic and acidic residues" evidence="11">
    <location>
        <begin position="904"/>
        <end position="914"/>
    </location>
</feature>
<dbReference type="PANTHER" id="PTHR11390">
    <property type="entry name" value="PROKARYOTIC DNA TOPOISOMERASE"/>
    <property type="match status" value="1"/>
</dbReference>
<keyword evidence="14" id="KW-1185">Reference proteome</keyword>
<evidence type="ECO:0000256" key="11">
    <source>
        <dbReference type="SAM" id="MobiDB-lite"/>
    </source>
</evidence>
<evidence type="ECO:0000256" key="8">
    <source>
        <dbReference type="ARBA" id="ARBA00023125"/>
    </source>
</evidence>
<comment type="caution">
    <text evidence="13">The sequence shown here is derived from an EMBL/GenBank/DDBJ whole genome shotgun (WGS) entry which is preliminary data.</text>
</comment>
<keyword evidence="5" id="KW-0479">Metal-binding</keyword>
<organism evidence="13 14">
    <name type="scientific">Prymnesium parvum</name>
    <name type="common">Toxic golden alga</name>
    <dbReference type="NCBI Taxonomy" id="97485"/>
    <lineage>
        <taxon>Eukaryota</taxon>
        <taxon>Haptista</taxon>
        <taxon>Haptophyta</taxon>
        <taxon>Prymnesiophyceae</taxon>
        <taxon>Prymnesiales</taxon>
        <taxon>Prymnesiaceae</taxon>
        <taxon>Prymnesium</taxon>
    </lineage>
</organism>
<comment type="function">
    <text evidence="10">Introduces a single-strand break via transesterification at a target site in duplex DNA. Releases the supercoiling and torsional tension of DNA introduced during the DNA replication and transcription by transiently cleaving and rejoining one strand of the DNA duplex. The scissile phosphodiester is attacked by the catalytic tyrosine of the enzyme, resulting in the formation of a DNA-(5'-phosphotyrosyl)-enzyme intermediate and the expulsion of a 3'-OH DNA strand.</text>
</comment>
<dbReference type="InterPro" id="IPR013826">
    <property type="entry name" value="Topo_IA_cen_sub3"/>
</dbReference>
<dbReference type="InterPro" id="IPR023406">
    <property type="entry name" value="Topo_IA_AS"/>
</dbReference>
<protein>
    <recommendedName>
        <fullName evidence="4 10">DNA topoisomerase</fullName>
        <ecNumber evidence="4 10">5.6.2.1</ecNumber>
    </recommendedName>
</protein>
<keyword evidence="8 10" id="KW-0238">DNA-binding</keyword>
<comment type="similarity">
    <text evidence="3 10">Belongs to the type IA topoisomerase family.</text>
</comment>
<dbReference type="FunFam" id="1.10.290.10:FF:000003">
    <property type="entry name" value="DNA topoisomerase"/>
    <property type="match status" value="1"/>
</dbReference>
<evidence type="ECO:0000256" key="5">
    <source>
        <dbReference type="ARBA" id="ARBA00022723"/>
    </source>
</evidence>
<dbReference type="Gene3D" id="1.10.460.10">
    <property type="entry name" value="Topoisomerase I, domain 2"/>
    <property type="match status" value="1"/>
</dbReference>
<sequence>MPTQEHAPPKDSDATSASVVLMVAEKPSIALSIATFLSANDFSTRADGPCPTHEYRGSFRGKRAVMRVTSVKGHVYNLDFEKAYESWESDPALLFSAGTVKVPTSVAVVQHLQREARGVAHLVLWLDCDREGENICFEVMHNVCALMARRAGQQVWRARFSAVSEPSFRAAMADLREPNEHEASAVDARQELDLRMGVAFTRFQCKYLHGRFPRLDAKTLSYGPCQTPTLAFVVRRHLDILSHVPEAFWRLRLQLRVSTSTPAADGQGSGGADVIEPEWERGRVFDEKVAQAFELMAQREASGKVLDVNSVEERRARPEGMNTVTLLKVCSAALGIGAQRTMHAAEALYMAGFLSYPRTESSGYPKGFDFEEVLREQAGQPDWGDHAAWLLEGHMVRPRAGVDAGDHPPITPVGAGSREQVLRCGGAECWRVYELVSRTFLASLCPDAAVAVRCATFVLGGEMFTLRGLEVVQEGWYRVQPHLRPQELRLPPLEVGSMLPVHSLRLEEGQTQPPQALSESELISEMERNGIGTDASIPTHISNIETRQYVRTIAGRRLQPTALGLALIQGYRHIDPELILPTVRSHVERCIALIARGEMSRAAVVRHLLDEMLLKFRFFVRHASRMAALFDAAFGQRNSEGQLHAPKLMSRCGETGRYLELVEGGEQGARLYNPHTQQVWPLPQGGSVKPYKERTCPVCGFGLLLFTISGRRGTQRCYPLCPSCFSRHPLPDRALASDAPCYRCPHPEAHPIVKPLCVCACPESAASGGMMLLDPTGAPAWRLVSSQGAHAIRLPPFIHKLSVGARCGCTESCRLLRIEFQRERSPLPNGETVHEGCVLNDELIQSMAALAGTEPTSASGKGGRPRSRKGAGGKGSKASEGSGATGKGKGVSSSNLGTGGRINRSQDHPANHVV</sequence>
<dbReference type="InterPro" id="IPR003601">
    <property type="entry name" value="Topo_IA_2"/>
</dbReference>
<keyword evidence="6" id="KW-0862">Zinc</keyword>
<dbReference type="Gene3D" id="1.10.290.10">
    <property type="entry name" value="Topoisomerase I, domain 4"/>
    <property type="match status" value="1"/>
</dbReference>
<dbReference type="InterPro" id="IPR034144">
    <property type="entry name" value="TOPRIM_TopoIII"/>
</dbReference>
<dbReference type="CDD" id="cd03362">
    <property type="entry name" value="TOPRIM_TopoIA_TopoIII"/>
    <property type="match status" value="1"/>
</dbReference>
<evidence type="ECO:0000313" key="14">
    <source>
        <dbReference type="Proteomes" id="UP001515480"/>
    </source>
</evidence>
<dbReference type="Pfam" id="PF01751">
    <property type="entry name" value="Toprim"/>
    <property type="match status" value="1"/>
</dbReference>
<dbReference type="InterPro" id="IPR013824">
    <property type="entry name" value="Topo_IA_cen_sub1"/>
</dbReference>
<dbReference type="GO" id="GO:0005634">
    <property type="term" value="C:nucleus"/>
    <property type="evidence" value="ECO:0007669"/>
    <property type="project" value="TreeGrafter"/>
</dbReference>
<feature type="domain" description="Topo IA-type catalytic" evidence="12">
    <location>
        <begin position="179"/>
        <end position="616"/>
    </location>
</feature>
<keyword evidence="9 10" id="KW-0413">Isomerase</keyword>
<evidence type="ECO:0000256" key="10">
    <source>
        <dbReference type="RuleBase" id="RU362092"/>
    </source>
</evidence>
<dbReference type="PANTHER" id="PTHR11390:SF20">
    <property type="entry name" value="DNA TOPOISOMERASE 3-BETA-1"/>
    <property type="match status" value="1"/>
</dbReference>
<evidence type="ECO:0000256" key="6">
    <source>
        <dbReference type="ARBA" id="ARBA00022833"/>
    </source>
</evidence>
<dbReference type="InterPro" id="IPR056452">
    <property type="entry name" value="Zn_ribbon_TOP3B"/>
</dbReference>
<dbReference type="Gene3D" id="2.70.20.10">
    <property type="entry name" value="Topoisomerase I, domain 3"/>
    <property type="match status" value="1"/>
</dbReference>
<evidence type="ECO:0000256" key="4">
    <source>
        <dbReference type="ARBA" id="ARBA00012891"/>
    </source>
</evidence>
<dbReference type="SMART" id="SM00493">
    <property type="entry name" value="TOPRIM"/>
    <property type="match status" value="1"/>
</dbReference>
<keyword evidence="7 10" id="KW-0799">Topoisomerase</keyword>
<evidence type="ECO:0000256" key="1">
    <source>
        <dbReference type="ARBA" id="ARBA00000213"/>
    </source>
</evidence>
<name>A0AB34INJ9_PRYPA</name>
<dbReference type="GO" id="GO:0006265">
    <property type="term" value="P:DNA topological change"/>
    <property type="evidence" value="ECO:0007669"/>
    <property type="project" value="InterPro"/>
</dbReference>
<reference evidence="13 14" key="1">
    <citation type="journal article" date="2024" name="Science">
        <title>Giant polyketide synthase enzymes in the biosynthesis of giant marine polyether toxins.</title>
        <authorList>
            <person name="Fallon T.R."/>
            <person name="Shende V.V."/>
            <person name="Wierzbicki I.H."/>
            <person name="Pendleton A.L."/>
            <person name="Watervoot N.F."/>
            <person name="Auber R.P."/>
            <person name="Gonzalez D.J."/>
            <person name="Wisecaver J.H."/>
            <person name="Moore B.S."/>
        </authorList>
    </citation>
    <scope>NUCLEOTIDE SEQUENCE [LARGE SCALE GENOMIC DNA]</scope>
    <source>
        <strain evidence="13 14">12B1</strain>
    </source>
</reference>
<dbReference type="Pfam" id="PF23546">
    <property type="entry name" value="Zn_ribbon_TOP3B"/>
    <property type="match status" value="1"/>
</dbReference>
<dbReference type="SMART" id="SM00437">
    <property type="entry name" value="TOP1Ac"/>
    <property type="match status" value="1"/>
</dbReference>
<dbReference type="GO" id="GO:0006310">
    <property type="term" value="P:DNA recombination"/>
    <property type="evidence" value="ECO:0007669"/>
    <property type="project" value="TreeGrafter"/>
</dbReference>
<comment type="cofactor">
    <cofactor evidence="2">
        <name>Mg(2+)</name>
        <dbReference type="ChEBI" id="CHEBI:18420"/>
    </cofactor>
</comment>
<feature type="region of interest" description="Disordered" evidence="11">
    <location>
        <begin position="853"/>
        <end position="914"/>
    </location>
</feature>
<dbReference type="Pfam" id="PF01131">
    <property type="entry name" value="Topoisom_bac"/>
    <property type="match status" value="1"/>
</dbReference>
<dbReference type="GO" id="GO:0006281">
    <property type="term" value="P:DNA repair"/>
    <property type="evidence" value="ECO:0007669"/>
    <property type="project" value="TreeGrafter"/>
</dbReference>
<gene>
    <name evidence="13" type="ORF">AB1Y20_011203</name>
</gene>
<proteinExistence type="inferred from homology"/>
<dbReference type="Gene3D" id="3.40.50.140">
    <property type="match status" value="1"/>
</dbReference>
<dbReference type="CDD" id="cd00186">
    <property type="entry name" value="TOP1Ac"/>
    <property type="match status" value="1"/>
</dbReference>
<evidence type="ECO:0000259" key="12">
    <source>
        <dbReference type="PROSITE" id="PS52039"/>
    </source>
</evidence>